<keyword evidence="1" id="KW-0408">Iron</keyword>
<comment type="catalytic activity">
    <reaction evidence="1">
        <text>DNA(n) + a 2'-deoxyribonucleoside 5'-triphosphate = DNA(n+1) + diphosphate</text>
        <dbReference type="Rhea" id="RHEA:22508"/>
        <dbReference type="Rhea" id="RHEA-COMP:17339"/>
        <dbReference type="Rhea" id="RHEA-COMP:17340"/>
        <dbReference type="ChEBI" id="CHEBI:33019"/>
        <dbReference type="ChEBI" id="CHEBI:61560"/>
        <dbReference type="ChEBI" id="CHEBI:173112"/>
        <dbReference type="EC" id="2.7.7.7"/>
    </reaction>
</comment>
<comment type="caution">
    <text evidence="3">The sequence shown here is derived from an EMBL/GenBank/DDBJ whole genome shotgun (WGS) entry which is preliminary data.</text>
</comment>
<gene>
    <name evidence="3" type="ORF">BJ554DRAFT_2848</name>
</gene>
<evidence type="ECO:0000313" key="3">
    <source>
        <dbReference type="EMBL" id="KAG5457201.1"/>
    </source>
</evidence>
<feature type="compositionally biased region" description="Low complexity" evidence="2">
    <location>
        <begin position="22"/>
        <end position="36"/>
    </location>
</feature>
<dbReference type="PANTHER" id="PTHR10670:SF0">
    <property type="entry name" value="DNA POLYMERASE EPSILON CATALYTIC SUBUNIT A"/>
    <property type="match status" value="1"/>
</dbReference>
<keyword evidence="1" id="KW-0808">Transferase</keyword>
<accession>A0A8H7ZPV5</accession>
<dbReference type="GO" id="GO:0051539">
    <property type="term" value="F:4 iron, 4 sulfur cluster binding"/>
    <property type="evidence" value="ECO:0007669"/>
    <property type="project" value="UniProtKB-KW"/>
</dbReference>
<dbReference type="EMBL" id="JAEFCI010010467">
    <property type="protein sequence ID" value="KAG5457201.1"/>
    <property type="molecule type" value="Genomic_DNA"/>
</dbReference>
<comment type="function">
    <text evidence="1">DNA polymerase II participates in chromosomal DNA replication.</text>
</comment>
<keyword evidence="4" id="KW-1185">Reference proteome</keyword>
<dbReference type="GO" id="GO:0006272">
    <property type="term" value="P:leading strand elongation"/>
    <property type="evidence" value="ECO:0007669"/>
    <property type="project" value="TreeGrafter"/>
</dbReference>
<dbReference type="PANTHER" id="PTHR10670">
    <property type="entry name" value="DNA POLYMERASE EPSILON CATALYTIC SUBUNIT A"/>
    <property type="match status" value="1"/>
</dbReference>
<evidence type="ECO:0000256" key="1">
    <source>
        <dbReference type="RuleBase" id="RU365029"/>
    </source>
</evidence>
<dbReference type="GO" id="GO:0000278">
    <property type="term" value="P:mitotic cell cycle"/>
    <property type="evidence" value="ECO:0007669"/>
    <property type="project" value="TreeGrafter"/>
</dbReference>
<dbReference type="EC" id="2.7.7.7" evidence="1"/>
<dbReference type="GO" id="GO:0006287">
    <property type="term" value="P:base-excision repair, gap-filling"/>
    <property type="evidence" value="ECO:0007669"/>
    <property type="project" value="TreeGrafter"/>
</dbReference>
<dbReference type="GO" id="GO:0003887">
    <property type="term" value="F:DNA-directed DNA polymerase activity"/>
    <property type="evidence" value="ECO:0007669"/>
    <property type="project" value="UniProtKB-KW"/>
</dbReference>
<dbReference type="GO" id="GO:0003677">
    <property type="term" value="F:DNA binding"/>
    <property type="evidence" value="ECO:0007669"/>
    <property type="project" value="UniProtKB-KW"/>
</dbReference>
<keyword evidence="1" id="KW-0548">Nucleotidyltransferase</keyword>
<keyword evidence="1" id="KW-0479">Metal-binding</keyword>
<evidence type="ECO:0000256" key="2">
    <source>
        <dbReference type="SAM" id="MobiDB-lite"/>
    </source>
</evidence>
<comment type="similarity">
    <text evidence="1">Belongs to the DNA polymerase type-B family.</text>
</comment>
<keyword evidence="1" id="KW-0235">DNA replication</keyword>
<keyword evidence="1" id="KW-0862">Zinc</keyword>
<organism evidence="3 4">
    <name type="scientific">Olpidium bornovanus</name>
    <dbReference type="NCBI Taxonomy" id="278681"/>
    <lineage>
        <taxon>Eukaryota</taxon>
        <taxon>Fungi</taxon>
        <taxon>Fungi incertae sedis</taxon>
        <taxon>Olpidiomycota</taxon>
        <taxon>Olpidiomycotina</taxon>
        <taxon>Olpidiomycetes</taxon>
        <taxon>Olpidiales</taxon>
        <taxon>Olpidiaceae</taxon>
        <taxon>Olpidium</taxon>
    </lineage>
</organism>
<keyword evidence="1" id="KW-0238">DNA-binding</keyword>
<name>A0A8H7ZPV5_9FUNG</name>
<dbReference type="GO" id="GO:0008270">
    <property type="term" value="F:zinc ion binding"/>
    <property type="evidence" value="ECO:0007669"/>
    <property type="project" value="UniProtKB-KW"/>
</dbReference>
<reference evidence="3 4" key="1">
    <citation type="journal article" name="Sci. Rep.">
        <title>Genome-scale phylogenetic analyses confirm Olpidium as the closest living zoosporic fungus to the non-flagellated, terrestrial fungi.</title>
        <authorList>
            <person name="Chang Y."/>
            <person name="Rochon D."/>
            <person name="Sekimoto S."/>
            <person name="Wang Y."/>
            <person name="Chovatia M."/>
            <person name="Sandor L."/>
            <person name="Salamov A."/>
            <person name="Grigoriev I.V."/>
            <person name="Stajich J.E."/>
            <person name="Spatafora J.W."/>
        </authorList>
    </citation>
    <scope>NUCLEOTIDE SEQUENCE [LARGE SCALE GENOMIC DNA]</scope>
    <source>
        <strain evidence="3">S191</strain>
    </source>
</reference>
<proteinExistence type="inferred from homology"/>
<keyword evidence="1" id="KW-0539">Nucleus</keyword>
<feature type="region of interest" description="Disordered" evidence="2">
    <location>
        <begin position="1"/>
        <end position="64"/>
    </location>
</feature>
<evidence type="ECO:0000313" key="4">
    <source>
        <dbReference type="Proteomes" id="UP000673691"/>
    </source>
</evidence>
<dbReference type="GO" id="GO:0008310">
    <property type="term" value="F:single-stranded DNA 3'-5' DNA exonuclease activity"/>
    <property type="evidence" value="ECO:0007669"/>
    <property type="project" value="TreeGrafter"/>
</dbReference>
<dbReference type="Proteomes" id="UP000673691">
    <property type="component" value="Unassembled WGS sequence"/>
</dbReference>
<dbReference type="GO" id="GO:0006297">
    <property type="term" value="P:nucleotide-excision repair, DNA gap filling"/>
    <property type="evidence" value="ECO:0007669"/>
    <property type="project" value="TreeGrafter"/>
</dbReference>
<keyword evidence="1" id="KW-0411">Iron-sulfur</keyword>
<dbReference type="InterPro" id="IPR029703">
    <property type="entry name" value="POL2"/>
</dbReference>
<protein>
    <recommendedName>
        <fullName evidence="1">DNA polymerase epsilon catalytic subunit</fullName>
        <ecNumber evidence="1">2.7.7.7</ecNumber>
    </recommendedName>
</protein>
<keyword evidence="1" id="KW-0239">DNA-directed DNA polymerase</keyword>
<comment type="cofactor">
    <cofactor evidence="1">
        <name>[4Fe-4S] cluster</name>
        <dbReference type="ChEBI" id="CHEBI:49883"/>
    </cofactor>
</comment>
<dbReference type="AlphaFoldDB" id="A0A8H7ZPV5"/>
<keyword evidence="1" id="KW-0863">Zinc-finger</keyword>
<comment type="subcellular location">
    <subcellularLocation>
        <location evidence="1">Nucleus</location>
    </subcellularLocation>
</comment>
<dbReference type="GO" id="GO:0045004">
    <property type="term" value="P:DNA replication proofreading"/>
    <property type="evidence" value="ECO:0007669"/>
    <property type="project" value="TreeGrafter"/>
</dbReference>
<dbReference type="GO" id="GO:0008622">
    <property type="term" value="C:epsilon DNA polymerase complex"/>
    <property type="evidence" value="ECO:0007669"/>
    <property type="project" value="InterPro"/>
</dbReference>
<dbReference type="OrthoDB" id="10060449at2759"/>
<keyword evidence="1" id="KW-0004">4Fe-4S</keyword>
<sequence length="253" mass="27637">MALGELPRRRERGRGGRGPGSGAAARGRAAWERSSAPSAAADLPFGATSGAGFGTGLPNAPDEDIAAAAASDLAGRFEEAERQDRIDEKLGFCRYTEGPERLGWLINMRAVSLDSRARPGSPAPARFACFRERVPRRPDTPRGQIPTTCVPRADCPNGRAGVDYYFVEQDGGLFKCTVLSDPSRAASSPHFLPHGRSNSTDFLNDLRGHAIRSGRNFVQQGTENEVEEYLRRRFEKTVLHVNRVQKEDLSTVR</sequence>